<dbReference type="InterPro" id="IPR014721">
    <property type="entry name" value="Ribsml_uS5_D2-typ_fold_subgr"/>
</dbReference>
<keyword evidence="3 7" id="KW-0540">Nuclease</keyword>
<dbReference type="Proteomes" id="UP000594749">
    <property type="component" value="Chromosome"/>
</dbReference>
<evidence type="ECO:0000313" key="9">
    <source>
        <dbReference type="EMBL" id="QOQ88167.1"/>
    </source>
</evidence>
<evidence type="ECO:0000256" key="3">
    <source>
        <dbReference type="ARBA" id="ARBA00022722"/>
    </source>
</evidence>
<protein>
    <recommendedName>
        <fullName evidence="7 8">Ribonuclease P protein component</fullName>
        <shortName evidence="7">RNase P protein</shortName>
        <shortName evidence="7">RNaseP protein</shortName>
        <ecNumber evidence="7 8">3.1.26.5</ecNumber>
    </recommendedName>
    <alternativeName>
        <fullName evidence="7">Protein C5</fullName>
    </alternativeName>
</protein>
<evidence type="ECO:0000256" key="7">
    <source>
        <dbReference type="HAMAP-Rule" id="MF_00227"/>
    </source>
</evidence>
<keyword evidence="5 7" id="KW-0378">Hydrolase</keyword>
<dbReference type="InterPro" id="IPR000100">
    <property type="entry name" value="RNase_P"/>
</dbReference>
<organism evidence="9 10">
    <name type="scientific">Campylobacter corcagiensis</name>
    <dbReference type="NCBI Taxonomy" id="1448857"/>
    <lineage>
        <taxon>Bacteria</taxon>
        <taxon>Pseudomonadati</taxon>
        <taxon>Campylobacterota</taxon>
        <taxon>Epsilonproteobacteria</taxon>
        <taxon>Campylobacterales</taxon>
        <taxon>Campylobacteraceae</taxon>
        <taxon>Campylobacter</taxon>
    </lineage>
</organism>
<comment type="catalytic activity">
    <reaction evidence="7">
        <text>Endonucleolytic cleavage of RNA, removing 5'-extranucleotides from tRNA precursor.</text>
        <dbReference type="EC" id="3.1.26.5"/>
    </reaction>
</comment>
<dbReference type="InterPro" id="IPR020568">
    <property type="entry name" value="Ribosomal_Su5_D2-typ_SF"/>
</dbReference>
<dbReference type="EC" id="3.1.26.5" evidence="7 8"/>
<evidence type="ECO:0000256" key="5">
    <source>
        <dbReference type="ARBA" id="ARBA00022801"/>
    </source>
</evidence>
<evidence type="ECO:0000313" key="10">
    <source>
        <dbReference type="Proteomes" id="UP000594749"/>
    </source>
</evidence>
<keyword evidence="2 7" id="KW-0819">tRNA processing</keyword>
<accession>A0A7M1LHV6</accession>
<dbReference type="Pfam" id="PF00825">
    <property type="entry name" value="Ribonuclease_P"/>
    <property type="match status" value="1"/>
</dbReference>
<evidence type="ECO:0000256" key="2">
    <source>
        <dbReference type="ARBA" id="ARBA00022694"/>
    </source>
</evidence>
<dbReference type="PANTHER" id="PTHR33992:SF1">
    <property type="entry name" value="RIBONUCLEASE P PROTEIN COMPONENT"/>
    <property type="match status" value="1"/>
</dbReference>
<dbReference type="AlphaFoldDB" id="A0A7M1LHV6"/>
<dbReference type="PROSITE" id="PS00648">
    <property type="entry name" value="RIBONUCLEASE_P"/>
    <property type="match status" value="1"/>
</dbReference>
<evidence type="ECO:0000256" key="4">
    <source>
        <dbReference type="ARBA" id="ARBA00022759"/>
    </source>
</evidence>
<sequence>MGGLVEFSPVKSQEFSIVYEKAKKWHCDPAVVYYLASSDNKFGVIASKKIGNAVKRNRAKRVVRAAFLELKDRLKPGIYVIITRANINDMEFSSVVKSLKWSFKRLEAEK</sequence>
<dbReference type="GO" id="GO:0001682">
    <property type="term" value="P:tRNA 5'-leader removal"/>
    <property type="evidence" value="ECO:0007669"/>
    <property type="project" value="UniProtKB-UniRule"/>
</dbReference>
<dbReference type="EMBL" id="CP063078">
    <property type="protein sequence ID" value="QOQ88167.1"/>
    <property type="molecule type" value="Genomic_DNA"/>
</dbReference>
<proteinExistence type="inferred from homology"/>
<keyword evidence="6 7" id="KW-0694">RNA-binding</keyword>
<evidence type="ECO:0000256" key="8">
    <source>
        <dbReference type="NCBIfam" id="TIGR00188"/>
    </source>
</evidence>
<reference evidence="9 10" key="1">
    <citation type="submission" date="2020-10" db="EMBL/GenBank/DDBJ databases">
        <title>Campylobacter and Helicobacter PacBio genomes.</title>
        <authorList>
            <person name="Lane C."/>
        </authorList>
    </citation>
    <scope>NUCLEOTIDE SEQUENCE [LARGE SCALE GENOMIC DNA]</scope>
    <source>
        <strain evidence="9 10">2016D-0077</strain>
    </source>
</reference>
<dbReference type="PANTHER" id="PTHR33992">
    <property type="entry name" value="RIBONUCLEASE P PROTEIN COMPONENT"/>
    <property type="match status" value="1"/>
</dbReference>
<dbReference type="NCBIfam" id="TIGR00188">
    <property type="entry name" value="rnpA"/>
    <property type="match status" value="1"/>
</dbReference>
<dbReference type="GO" id="GO:0000049">
    <property type="term" value="F:tRNA binding"/>
    <property type="evidence" value="ECO:0007669"/>
    <property type="project" value="UniProtKB-UniRule"/>
</dbReference>
<gene>
    <name evidence="7 9" type="primary">rnpA</name>
    <name evidence="9" type="ORF">IMC76_05935</name>
</gene>
<evidence type="ECO:0000256" key="1">
    <source>
        <dbReference type="ARBA" id="ARBA00002663"/>
    </source>
</evidence>
<comment type="subunit">
    <text evidence="7">Consists of a catalytic RNA component (M1 or rnpB) and a protein subunit.</text>
</comment>
<keyword evidence="4 7" id="KW-0255">Endonuclease</keyword>
<dbReference type="SUPFAM" id="SSF54211">
    <property type="entry name" value="Ribosomal protein S5 domain 2-like"/>
    <property type="match status" value="1"/>
</dbReference>
<dbReference type="GO" id="GO:0004526">
    <property type="term" value="F:ribonuclease P activity"/>
    <property type="evidence" value="ECO:0007669"/>
    <property type="project" value="UniProtKB-UniRule"/>
</dbReference>
<comment type="function">
    <text evidence="1 7">RNaseP catalyzes the removal of the 5'-leader sequence from pre-tRNA to produce the mature 5'-terminus. It can also cleave other RNA substrates such as 4.5S RNA. The protein component plays an auxiliary but essential role in vivo by binding to the 5'-leader sequence and broadening the substrate specificity of the ribozyme.</text>
</comment>
<name>A0A7M1LHV6_9BACT</name>
<dbReference type="InterPro" id="IPR020539">
    <property type="entry name" value="RNase_P_CS"/>
</dbReference>
<comment type="similarity">
    <text evidence="7">Belongs to the RnpA family.</text>
</comment>
<dbReference type="GO" id="GO:0042781">
    <property type="term" value="F:3'-tRNA processing endoribonuclease activity"/>
    <property type="evidence" value="ECO:0007669"/>
    <property type="project" value="TreeGrafter"/>
</dbReference>
<dbReference type="Gene3D" id="3.30.230.10">
    <property type="match status" value="1"/>
</dbReference>
<dbReference type="OrthoDB" id="9810867at2"/>
<keyword evidence="10" id="KW-1185">Reference proteome</keyword>
<dbReference type="GO" id="GO:0030677">
    <property type="term" value="C:ribonuclease P complex"/>
    <property type="evidence" value="ECO:0007669"/>
    <property type="project" value="TreeGrafter"/>
</dbReference>
<dbReference type="HAMAP" id="MF_00227">
    <property type="entry name" value="RNase_P"/>
    <property type="match status" value="1"/>
</dbReference>
<evidence type="ECO:0000256" key="6">
    <source>
        <dbReference type="ARBA" id="ARBA00022884"/>
    </source>
</evidence>